<dbReference type="OrthoDB" id="7191115at2"/>
<organism evidence="2 3">
    <name type="scientific">Sphingorhabdus lutea</name>
    <dbReference type="NCBI Taxonomy" id="1913578"/>
    <lineage>
        <taxon>Bacteria</taxon>
        <taxon>Pseudomonadati</taxon>
        <taxon>Pseudomonadota</taxon>
        <taxon>Alphaproteobacteria</taxon>
        <taxon>Sphingomonadales</taxon>
        <taxon>Sphingomonadaceae</taxon>
        <taxon>Sphingorhabdus</taxon>
    </lineage>
</organism>
<dbReference type="Pfam" id="PF07362">
    <property type="entry name" value="CcdA"/>
    <property type="match status" value="1"/>
</dbReference>
<accession>A0A1L3JB79</accession>
<gene>
    <name evidence="2" type="ORF">LPB140_05730</name>
</gene>
<protein>
    <submittedName>
        <fullName evidence="2">Post-segregation antitoxin CcdA</fullName>
    </submittedName>
</protein>
<dbReference type="STRING" id="1913578.LPB140_05730"/>
<evidence type="ECO:0000313" key="3">
    <source>
        <dbReference type="Proteomes" id="UP000242561"/>
    </source>
</evidence>
<dbReference type="Proteomes" id="UP000242561">
    <property type="component" value="Chromosome"/>
</dbReference>
<dbReference type="KEGG" id="sphl:LPB140_05730"/>
<sequence>MNKPAISKKDATKKPTNVSLNTQLVAQAKSLNINISSACERGLNEEVRHAIEVKWKLENKAAVESWNDWIQESGMPYDEYRQI</sequence>
<dbReference type="InterPro" id="IPR009956">
    <property type="entry name" value="Post-segregation_anti-tox_CcdA"/>
</dbReference>
<name>A0A1L3JB79_9SPHN</name>
<dbReference type="RefSeq" id="WP_072559029.1">
    <property type="nucleotide sequence ID" value="NZ_CP018154.1"/>
</dbReference>
<evidence type="ECO:0000256" key="1">
    <source>
        <dbReference type="ARBA" id="ARBA00022649"/>
    </source>
</evidence>
<dbReference type="EMBL" id="CP018154">
    <property type="protein sequence ID" value="APG62378.1"/>
    <property type="molecule type" value="Genomic_DNA"/>
</dbReference>
<evidence type="ECO:0000313" key="2">
    <source>
        <dbReference type="EMBL" id="APG62378.1"/>
    </source>
</evidence>
<keyword evidence="3" id="KW-1185">Reference proteome</keyword>
<reference evidence="2 3" key="1">
    <citation type="submission" date="2016-11" db="EMBL/GenBank/DDBJ databases">
        <title>Sphingorhabdus sp. LPB0140, isolated from marine environment.</title>
        <authorList>
            <person name="Kim E."/>
            <person name="Yi H."/>
        </authorList>
    </citation>
    <scope>NUCLEOTIDE SEQUENCE [LARGE SCALE GENOMIC DNA]</scope>
    <source>
        <strain evidence="2 3">LPB0140</strain>
    </source>
</reference>
<dbReference type="AlphaFoldDB" id="A0A1L3JB79"/>
<proteinExistence type="predicted"/>
<keyword evidence="1" id="KW-1277">Toxin-antitoxin system</keyword>